<organism evidence="1 2">
    <name type="scientific">Collybia nuda</name>
    <dbReference type="NCBI Taxonomy" id="64659"/>
    <lineage>
        <taxon>Eukaryota</taxon>
        <taxon>Fungi</taxon>
        <taxon>Dikarya</taxon>
        <taxon>Basidiomycota</taxon>
        <taxon>Agaricomycotina</taxon>
        <taxon>Agaricomycetes</taxon>
        <taxon>Agaricomycetidae</taxon>
        <taxon>Agaricales</taxon>
        <taxon>Tricholomatineae</taxon>
        <taxon>Clitocybaceae</taxon>
        <taxon>Collybia</taxon>
    </lineage>
</organism>
<dbReference type="AlphaFoldDB" id="A0A9P6CMP6"/>
<sequence>MLSPALWLVALNSLRYAKHLFRALGMNKFHFAHPRQSVGWWINASSIDKAQIHDYPTGIAAATILNEVSVRRKSHPVMFSPSRVTHEACVTIDIVRIGQWLYDPRLICISTGNPMPSPILLRSHMDYKCVLGSGKNDMPCIVRGTFIRSTISTAAMTRMFIL</sequence>
<gene>
    <name evidence="1" type="ORF">BDZ94DRAFT_1252576</name>
</gene>
<accession>A0A9P6CMP6</accession>
<evidence type="ECO:0000313" key="1">
    <source>
        <dbReference type="EMBL" id="KAF9465923.1"/>
    </source>
</evidence>
<name>A0A9P6CMP6_9AGAR</name>
<reference evidence="1" key="1">
    <citation type="submission" date="2020-11" db="EMBL/GenBank/DDBJ databases">
        <authorList>
            <consortium name="DOE Joint Genome Institute"/>
            <person name="Ahrendt S."/>
            <person name="Riley R."/>
            <person name="Andreopoulos W."/>
            <person name="Labutti K."/>
            <person name="Pangilinan J."/>
            <person name="Ruiz-Duenas F.J."/>
            <person name="Barrasa J.M."/>
            <person name="Sanchez-Garcia M."/>
            <person name="Camarero S."/>
            <person name="Miyauchi S."/>
            <person name="Serrano A."/>
            <person name="Linde D."/>
            <person name="Babiker R."/>
            <person name="Drula E."/>
            <person name="Ayuso-Fernandez I."/>
            <person name="Pacheco R."/>
            <person name="Padilla G."/>
            <person name="Ferreira P."/>
            <person name="Barriuso J."/>
            <person name="Kellner H."/>
            <person name="Castanera R."/>
            <person name="Alfaro M."/>
            <person name="Ramirez L."/>
            <person name="Pisabarro A.G."/>
            <person name="Kuo A."/>
            <person name="Tritt A."/>
            <person name="Lipzen A."/>
            <person name="He G."/>
            <person name="Yan M."/>
            <person name="Ng V."/>
            <person name="Cullen D."/>
            <person name="Martin F."/>
            <person name="Rosso M.-N."/>
            <person name="Henrissat B."/>
            <person name="Hibbett D."/>
            <person name="Martinez A.T."/>
            <person name="Grigoriev I.V."/>
        </authorList>
    </citation>
    <scope>NUCLEOTIDE SEQUENCE</scope>
    <source>
        <strain evidence="1">CBS 247.69</strain>
    </source>
</reference>
<evidence type="ECO:0000313" key="2">
    <source>
        <dbReference type="Proteomes" id="UP000807353"/>
    </source>
</evidence>
<dbReference type="EMBL" id="MU150244">
    <property type="protein sequence ID" value="KAF9465923.1"/>
    <property type="molecule type" value="Genomic_DNA"/>
</dbReference>
<dbReference type="Proteomes" id="UP000807353">
    <property type="component" value="Unassembled WGS sequence"/>
</dbReference>
<proteinExistence type="predicted"/>
<comment type="caution">
    <text evidence="1">The sequence shown here is derived from an EMBL/GenBank/DDBJ whole genome shotgun (WGS) entry which is preliminary data.</text>
</comment>
<protein>
    <submittedName>
        <fullName evidence="1">Uncharacterized protein</fullName>
    </submittedName>
</protein>
<keyword evidence="2" id="KW-1185">Reference proteome</keyword>